<evidence type="ECO:0000313" key="1">
    <source>
        <dbReference type="EMBL" id="SDT89775.1"/>
    </source>
</evidence>
<dbReference type="EMBL" id="FNLL01000002">
    <property type="protein sequence ID" value="SDT89775.1"/>
    <property type="molecule type" value="Genomic_DNA"/>
</dbReference>
<dbReference type="Proteomes" id="UP000199608">
    <property type="component" value="Unassembled WGS sequence"/>
</dbReference>
<evidence type="ECO:0000313" key="2">
    <source>
        <dbReference type="Proteomes" id="UP000199608"/>
    </source>
</evidence>
<dbReference type="RefSeq" id="WP_245742952.1">
    <property type="nucleotide sequence ID" value="NZ_FNLL01000002.1"/>
</dbReference>
<name>A0A1H2E3Z8_9BACT</name>
<protein>
    <submittedName>
        <fullName evidence="1">Gamma-glutamyltranspeptidase</fullName>
    </submittedName>
</protein>
<organism evidence="1 2">
    <name type="scientific">Desulfobacula phenolica</name>
    <dbReference type="NCBI Taxonomy" id="90732"/>
    <lineage>
        <taxon>Bacteria</taxon>
        <taxon>Pseudomonadati</taxon>
        <taxon>Thermodesulfobacteriota</taxon>
        <taxon>Desulfobacteria</taxon>
        <taxon>Desulfobacterales</taxon>
        <taxon>Desulfobacteraceae</taxon>
        <taxon>Desulfobacula</taxon>
    </lineage>
</organism>
<accession>A0A1H2E3Z8</accession>
<proteinExistence type="predicted"/>
<sequence length="108" mass="12210">MAQIVLSGESWNSFAGIMSCVYYDSKTRKVYSMNAGYRSPLAKDQPLTISERGGETVLIQGFMAGVDTLHLHSKFGNLPYKEIYKPALLFSEKGFRGYPLLQHLMKRK</sequence>
<reference evidence="2" key="1">
    <citation type="submission" date="2016-10" db="EMBL/GenBank/DDBJ databases">
        <authorList>
            <person name="Varghese N."/>
            <person name="Submissions S."/>
        </authorList>
    </citation>
    <scope>NUCLEOTIDE SEQUENCE [LARGE SCALE GENOMIC DNA]</scope>
    <source>
        <strain evidence="2">DSM 3384</strain>
    </source>
</reference>
<gene>
    <name evidence="1" type="ORF">SAMN04487931_102476</name>
</gene>
<dbReference type="AlphaFoldDB" id="A0A1H2E3Z8"/>
<dbReference type="InterPro" id="IPR029055">
    <property type="entry name" value="Ntn_hydrolases_N"/>
</dbReference>
<dbReference type="SUPFAM" id="SSF56235">
    <property type="entry name" value="N-terminal nucleophile aminohydrolases (Ntn hydrolases)"/>
    <property type="match status" value="1"/>
</dbReference>
<keyword evidence="2" id="KW-1185">Reference proteome</keyword>